<organism evidence="1 2">
    <name type="scientific">Armillaria solidipes</name>
    <dbReference type="NCBI Taxonomy" id="1076256"/>
    <lineage>
        <taxon>Eukaryota</taxon>
        <taxon>Fungi</taxon>
        <taxon>Dikarya</taxon>
        <taxon>Basidiomycota</taxon>
        <taxon>Agaricomycotina</taxon>
        <taxon>Agaricomycetes</taxon>
        <taxon>Agaricomycetidae</taxon>
        <taxon>Agaricales</taxon>
        <taxon>Marasmiineae</taxon>
        <taxon>Physalacriaceae</taxon>
        <taxon>Armillaria</taxon>
    </lineage>
</organism>
<proteinExistence type="predicted"/>
<reference evidence="2" key="1">
    <citation type="journal article" date="2017" name="Nat. Ecol. Evol.">
        <title>Genome expansion and lineage-specific genetic innovations in the forest pathogenic fungi Armillaria.</title>
        <authorList>
            <person name="Sipos G."/>
            <person name="Prasanna A.N."/>
            <person name="Walter M.C."/>
            <person name="O'Connor E."/>
            <person name="Balint B."/>
            <person name="Krizsan K."/>
            <person name="Kiss B."/>
            <person name="Hess J."/>
            <person name="Varga T."/>
            <person name="Slot J."/>
            <person name="Riley R."/>
            <person name="Boka B."/>
            <person name="Rigling D."/>
            <person name="Barry K."/>
            <person name="Lee J."/>
            <person name="Mihaltcheva S."/>
            <person name="LaButti K."/>
            <person name="Lipzen A."/>
            <person name="Waldron R."/>
            <person name="Moloney N.M."/>
            <person name="Sperisen C."/>
            <person name="Kredics L."/>
            <person name="Vagvoelgyi C."/>
            <person name="Patrignani A."/>
            <person name="Fitzpatrick D."/>
            <person name="Nagy I."/>
            <person name="Doyle S."/>
            <person name="Anderson J.B."/>
            <person name="Grigoriev I.V."/>
            <person name="Gueldener U."/>
            <person name="Muensterkoetter M."/>
            <person name="Nagy L.G."/>
        </authorList>
    </citation>
    <scope>NUCLEOTIDE SEQUENCE [LARGE SCALE GENOMIC DNA]</scope>
    <source>
        <strain evidence="2">28-4</strain>
    </source>
</reference>
<protein>
    <recommendedName>
        <fullName evidence="3">Protein kinase domain-containing protein</fullName>
    </recommendedName>
</protein>
<evidence type="ECO:0008006" key="3">
    <source>
        <dbReference type="Google" id="ProtNLM"/>
    </source>
</evidence>
<dbReference type="SUPFAM" id="SSF56112">
    <property type="entry name" value="Protein kinase-like (PK-like)"/>
    <property type="match status" value="1"/>
</dbReference>
<keyword evidence="2" id="KW-1185">Reference proteome</keyword>
<evidence type="ECO:0000313" key="2">
    <source>
        <dbReference type="Proteomes" id="UP000218334"/>
    </source>
</evidence>
<dbReference type="AlphaFoldDB" id="A0A2H3BBR2"/>
<dbReference type="Proteomes" id="UP000218334">
    <property type="component" value="Unassembled WGS sequence"/>
</dbReference>
<name>A0A2H3BBR2_9AGAR</name>
<evidence type="ECO:0000313" key="1">
    <source>
        <dbReference type="EMBL" id="PBK62027.1"/>
    </source>
</evidence>
<accession>A0A2H3BBR2</accession>
<dbReference type="EMBL" id="KZ293470">
    <property type="protein sequence ID" value="PBK62027.1"/>
    <property type="molecule type" value="Genomic_DNA"/>
</dbReference>
<gene>
    <name evidence="1" type="ORF">ARMSODRAFT_1089337</name>
</gene>
<dbReference type="InterPro" id="IPR011009">
    <property type="entry name" value="Kinase-like_dom_sf"/>
</dbReference>
<sequence length="160" mass="18284">MKILQSSLLPPPRPYAHDHPCMEYTNPRQLAGTENLLYNELQSPQGSIILYYYRLHKLEMPNGEIARVLLLEYVEAETVSQWLKSYPPHQEGPTLDATLGEDYIYTVKVLCISMVLGFKQINEKGVIHFDARSTNMIITKRLIVFHMLSTSLSESPTTCV</sequence>